<dbReference type="InterPro" id="IPR007138">
    <property type="entry name" value="ABM_dom"/>
</dbReference>
<dbReference type="OrthoDB" id="4641034at2759"/>
<dbReference type="PANTHER" id="PTHR40624">
    <property type="entry name" value="BIOSYNTHESIS MONOOXYGENASE, PUTATIVE (AFU_ORTHOLOGUE AFUA_1G12025)-RELATED"/>
    <property type="match status" value="1"/>
</dbReference>
<feature type="domain" description="ABM" evidence="1">
    <location>
        <begin position="18"/>
        <end position="111"/>
    </location>
</feature>
<evidence type="ECO:0000259" key="1">
    <source>
        <dbReference type="PROSITE" id="PS51725"/>
    </source>
</evidence>
<dbReference type="PROSITE" id="PS51725">
    <property type="entry name" value="ABM"/>
    <property type="match status" value="1"/>
</dbReference>
<evidence type="ECO:0000313" key="2">
    <source>
        <dbReference type="EMBL" id="KIX99384.1"/>
    </source>
</evidence>
<accession>A0A0D2K8D0</accession>
<dbReference type="EMBL" id="KN848069">
    <property type="protein sequence ID" value="KIX99384.1"/>
    <property type="molecule type" value="Genomic_DNA"/>
</dbReference>
<dbReference type="VEuPathDB" id="FungiDB:Z520_04960"/>
<dbReference type="Gene3D" id="3.30.70.100">
    <property type="match status" value="1"/>
</dbReference>
<proteinExistence type="predicted"/>
<keyword evidence="3" id="KW-1185">Reference proteome</keyword>
<dbReference type="InterPro" id="IPR011008">
    <property type="entry name" value="Dimeric_a/b-barrel"/>
</dbReference>
<dbReference type="RefSeq" id="XP_016633507.1">
    <property type="nucleotide sequence ID" value="XM_016775464.1"/>
</dbReference>
<dbReference type="PANTHER" id="PTHR40624:SF1">
    <property type="entry name" value="BIOSYNTHESIS MONOOXYGENASE, PUTATIVE (AFU_ORTHOLOGUE AFUA_1G12025)-RELATED"/>
    <property type="match status" value="1"/>
</dbReference>
<dbReference type="AlphaFoldDB" id="A0A0D2K8D0"/>
<protein>
    <recommendedName>
        <fullName evidence="1">ABM domain-containing protein</fullName>
    </recommendedName>
</protein>
<dbReference type="SUPFAM" id="SSF54909">
    <property type="entry name" value="Dimeric alpha+beta barrel"/>
    <property type="match status" value="1"/>
</dbReference>
<dbReference type="STRING" id="1442371.A0A0D2K8D0"/>
<reference evidence="2 3" key="1">
    <citation type="submission" date="2015-01" db="EMBL/GenBank/DDBJ databases">
        <title>The Genome Sequence of Fonsecaea multimorphosa CBS 102226.</title>
        <authorList>
            <consortium name="The Broad Institute Genomics Platform"/>
            <person name="Cuomo C."/>
            <person name="de Hoog S."/>
            <person name="Gorbushina A."/>
            <person name="Stielow B."/>
            <person name="Teixiera M."/>
            <person name="Abouelleil A."/>
            <person name="Chapman S.B."/>
            <person name="Priest M."/>
            <person name="Young S.K."/>
            <person name="Wortman J."/>
            <person name="Nusbaum C."/>
            <person name="Birren B."/>
        </authorList>
    </citation>
    <scope>NUCLEOTIDE SEQUENCE [LARGE SCALE GENOMIC DNA]</scope>
    <source>
        <strain evidence="2 3">CBS 102226</strain>
    </source>
</reference>
<organism evidence="2 3">
    <name type="scientific">Fonsecaea multimorphosa CBS 102226</name>
    <dbReference type="NCBI Taxonomy" id="1442371"/>
    <lineage>
        <taxon>Eukaryota</taxon>
        <taxon>Fungi</taxon>
        <taxon>Dikarya</taxon>
        <taxon>Ascomycota</taxon>
        <taxon>Pezizomycotina</taxon>
        <taxon>Eurotiomycetes</taxon>
        <taxon>Chaetothyriomycetidae</taxon>
        <taxon>Chaetothyriales</taxon>
        <taxon>Herpotrichiellaceae</taxon>
        <taxon>Fonsecaea</taxon>
    </lineage>
</organism>
<gene>
    <name evidence="2" type="ORF">Z520_04960</name>
</gene>
<dbReference type="Pfam" id="PF03992">
    <property type="entry name" value="ABM"/>
    <property type="match status" value="1"/>
</dbReference>
<dbReference type="Proteomes" id="UP000053411">
    <property type="component" value="Unassembled WGS sequence"/>
</dbReference>
<sequence>MTTPEFPPEFPPIPEGQFELYADLYAKEGRADDLERYLRKLVRLTQSEPGVLEYAIARDDQNPNHFHVFERYTGRKAFEEHIATQEFVDFTNSGALAQPPKPKMLHALKPI</sequence>
<name>A0A0D2K8D0_9EURO</name>
<evidence type="ECO:0000313" key="3">
    <source>
        <dbReference type="Proteomes" id="UP000053411"/>
    </source>
</evidence>
<dbReference type="GeneID" id="27710706"/>